<dbReference type="InterPro" id="IPR002818">
    <property type="entry name" value="DJ-1/PfpI"/>
</dbReference>
<reference evidence="3" key="1">
    <citation type="submission" date="2016-10" db="EMBL/GenBank/DDBJ databases">
        <authorList>
            <person name="Varghese N."/>
            <person name="Submissions S."/>
        </authorList>
    </citation>
    <scope>NUCLEOTIDE SEQUENCE [LARGE SCALE GENOMIC DNA]</scope>
    <source>
        <strain evidence="3">DSM 45237</strain>
    </source>
</reference>
<dbReference type="OrthoDB" id="6003696at2"/>
<feature type="domain" description="DJ-1/PfpI" evidence="1">
    <location>
        <begin position="6"/>
        <end position="170"/>
    </location>
</feature>
<gene>
    <name evidence="2" type="ORF">SAMN04488561_4049</name>
</gene>
<dbReference type="AlphaFoldDB" id="A0A1H5PDZ1"/>
<dbReference type="Gene3D" id="3.40.50.880">
    <property type="match status" value="1"/>
</dbReference>
<dbReference type="SUPFAM" id="SSF52317">
    <property type="entry name" value="Class I glutamine amidotransferase-like"/>
    <property type="match status" value="1"/>
</dbReference>
<sequence>MTQTAHIALYDTLADSEIGHLLVELRTGRFIGTPWNVVTVAETADPVTTMGGMRIVPDMVLADLTPESSDLLVLAGAEMWDAGGGQAWTDAARRFLDAKVPVAAICGATAGLARAGLLDDRDHTSAALEYVTMQPGYGGRDRYVDARAVVGGDVVTAGPDSPVQFARATMGRLGLASEETLQAYEAVFHAADASAYPVLMRAA</sequence>
<keyword evidence="3" id="KW-1185">Reference proteome</keyword>
<dbReference type="EMBL" id="FNUC01000004">
    <property type="protein sequence ID" value="SEF11268.1"/>
    <property type="molecule type" value="Genomic_DNA"/>
</dbReference>
<accession>A0A1H5PDZ1</accession>
<evidence type="ECO:0000259" key="1">
    <source>
        <dbReference type="Pfam" id="PF01965"/>
    </source>
</evidence>
<protein>
    <submittedName>
        <fullName evidence="2">DJ-1/PfpI family protein</fullName>
    </submittedName>
</protein>
<evidence type="ECO:0000313" key="3">
    <source>
        <dbReference type="Proteomes" id="UP000181980"/>
    </source>
</evidence>
<dbReference type="STRING" id="561176.SAMN04488561_4049"/>
<organism evidence="2 3">
    <name type="scientific">Jiangella alba</name>
    <dbReference type="NCBI Taxonomy" id="561176"/>
    <lineage>
        <taxon>Bacteria</taxon>
        <taxon>Bacillati</taxon>
        <taxon>Actinomycetota</taxon>
        <taxon>Actinomycetes</taxon>
        <taxon>Jiangellales</taxon>
        <taxon>Jiangellaceae</taxon>
        <taxon>Jiangella</taxon>
    </lineage>
</organism>
<name>A0A1H5PDZ1_9ACTN</name>
<dbReference type="InterPro" id="IPR029062">
    <property type="entry name" value="Class_I_gatase-like"/>
</dbReference>
<dbReference type="Proteomes" id="UP000181980">
    <property type="component" value="Unassembled WGS sequence"/>
</dbReference>
<evidence type="ECO:0000313" key="2">
    <source>
        <dbReference type="EMBL" id="SEF11268.1"/>
    </source>
</evidence>
<proteinExistence type="predicted"/>
<dbReference type="Pfam" id="PF01965">
    <property type="entry name" value="DJ-1_PfpI"/>
    <property type="match status" value="1"/>
</dbReference>
<dbReference type="RefSeq" id="WP_069109823.1">
    <property type="nucleotide sequence ID" value="NZ_FNUC01000004.1"/>
</dbReference>